<feature type="region of interest" description="Disordered" evidence="1">
    <location>
        <begin position="47"/>
        <end position="135"/>
    </location>
</feature>
<accession>A0A091CLL9</accession>
<dbReference type="EMBL" id="KN124946">
    <property type="protein sequence ID" value="KFO19669.1"/>
    <property type="molecule type" value="Genomic_DNA"/>
</dbReference>
<protein>
    <submittedName>
        <fullName evidence="2">Uncharacterized protein</fullName>
    </submittedName>
</protein>
<evidence type="ECO:0000313" key="2">
    <source>
        <dbReference type="EMBL" id="KFO19669.1"/>
    </source>
</evidence>
<reference evidence="2 3" key="1">
    <citation type="submission" date="2013-11" db="EMBL/GenBank/DDBJ databases">
        <title>The Damaraland mole rat (Fukomys damarensis) genome and evolution of African mole rats.</title>
        <authorList>
            <person name="Gladyshev V.N."/>
            <person name="Fang X."/>
        </authorList>
    </citation>
    <scope>NUCLEOTIDE SEQUENCE [LARGE SCALE GENOMIC DNA]</scope>
    <source>
        <tissue evidence="2">Liver</tissue>
    </source>
</reference>
<evidence type="ECO:0000256" key="1">
    <source>
        <dbReference type="SAM" id="MobiDB-lite"/>
    </source>
</evidence>
<feature type="compositionally biased region" description="Polar residues" evidence="1">
    <location>
        <begin position="58"/>
        <end position="70"/>
    </location>
</feature>
<gene>
    <name evidence="2" type="ORF">H920_18980</name>
</gene>
<keyword evidence="3" id="KW-1185">Reference proteome</keyword>
<feature type="compositionally biased region" description="Polar residues" evidence="1">
    <location>
        <begin position="100"/>
        <end position="116"/>
    </location>
</feature>
<evidence type="ECO:0000313" key="3">
    <source>
        <dbReference type="Proteomes" id="UP000028990"/>
    </source>
</evidence>
<organism evidence="2 3">
    <name type="scientific">Fukomys damarensis</name>
    <name type="common">Damaraland mole rat</name>
    <name type="synonym">Cryptomys damarensis</name>
    <dbReference type="NCBI Taxonomy" id="885580"/>
    <lineage>
        <taxon>Eukaryota</taxon>
        <taxon>Metazoa</taxon>
        <taxon>Chordata</taxon>
        <taxon>Craniata</taxon>
        <taxon>Vertebrata</taxon>
        <taxon>Euteleostomi</taxon>
        <taxon>Mammalia</taxon>
        <taxon>Eutheria</taxon>
        <taxon>Euarchontoglires</taxon>
        <taxon>Glires</taxon>
        <taxon>Rodentia</taxon>
        <taxon>Hystricomorpha</taxon>
        <taxon>Bathyergidae</taxon>
        <taxon>Fukomys</taxon>
    </lineage>
</organism>
<feature type="compositionally biased region" description="Basic and acidic residues" evidence="1">
    <location>
        <begin position="77"/>
        <end position="92"/>
    </location>
</feature>
<dbReference type="Proteomes" id="UP000028990">
    <property type="component" value="Unassembled WGS sequence"/>
</dbReference>
<name>A0A091CLL9_FUKDA</name>
<dbReference type="AlphaFoldDB" id="A0A091CLL9"/>
<sequence>MSRSGALPWGSATHNQCKQGEWMTLEPLGLTHVSQCPMQASGGLRRGSELCALKDSPANGSSSEETSLGSRNRPGPPRRDGFGHVREFGERQPRRRRCTAPSQASSGRSWFCSQCRSPARGRKSMRSQLLLPPRS</sequence>
<proteinExistence type="predicted"/>